<accession>A0A650M2L7</accession>
<evidence type="ECO:0000313" key="5">
    <source>
        <dbReference type="EMBL" id="CAG9703142.1"/>
    </source>
</evidence>
<keyword evidence="2" id="KW-0805">Transcription regulation</keyword>
<keyword evidence="4" id="KW-0804">Transcription</keyword>
<evidence type="ECO:0000313" key="6">
    <source>
        <dbReference type="EMBL" id="VCT82525.1"/>
    </source>
</evidence>
<evidence type="ECO:0000256" key="4">
    <source>
        <dbReference type="ARBA" id="ARBA00023163"/>
    </source>
</evidence>
<organism evidence="6 7">
    <name type="scientific">Clostridium neonatale</name>
    <dbReference type="NCBI Taxonomy" id="137838"/>
    <lineage>
        <taxon>Bacteria</taxon>
        <taxon>Bacillati</taxon>
        <taxon>Bacillota</taxon>
        <taxon>Clostridia</taxon>
        <taxon>Eubacteriales</taxon>
        <taxon>Clostridiaceae</taxon>
        <taxon>Clostridium</taxon>
    </lineage>
</organism>
<reference evidence="6 7" key="1">
    <citation type="submission" date="2018-06" db="EMBL/GenBank/DDBJ databases">
        <authorList>
            <consortium name="IHU Genomes"/>
        </authorList>
    </citation>
    <scope>NUCLEOTIDE SEQUENCE [LARGE SCALE GENOMIC DNA]</scope>
    <source>
        <strain evidence="6 7">NEC25</strain>
    </source>
</reference>
<dbReference type="GO" id="GO:0045892">
    <property type="term" value="P:negative regulation of DNA-templated transcription"/>
    <property type="evidence" value="ECO:0007669"/>
    <property type="project" value="InterPro"/>
</dbReference>
<protein>
    <submittedName>
        <fullName evidence="5">Beta-lactamase repressor BlaI</fullName>
    </submittedName>
    <submittedName>
        <fullName evidence="6">Methicillin resistance regulatory protein MecI</fullName>
    </submittedName>
</protein>
<dbReference type="Gene3D" id="1.10.10.10">
    <property type="entry name" value="Winged helix-like DNA-binding domain superfamily/Winged helix DNA-binding domain"/>
    <property type="match status" value="1"/>
</dbReference>
<proteinExistence type="inferred from homology"/>
<dbReference type="Proteomes" id="UP000789738">
    <property type="component" value="Unassembled WGS sequence"/>
</dbReference>
<dbReference type="GO" id="GO:0003677">
    <property type="term" value="F:DNA binding"/>
    <property type="evidence" value="ECO:0007669"/>
    <property type="project" value="UniProtKB-KW"/>
</dbReference>
<dbReference type="Proteomes" id="UP000431451">
    <property type="component" value="Unassembled WGS sequence"/>
</dbReference>
<dbReference type="AlphaFoldDB" id="A0A650M2L7"/>
<name>A0A650M2L7_9CLOT</name>
<evidence type="ECO:0000256" key="3">
    <source>
        <dbReference type="ARBA" id="ARBA00023125"/>
    </source>
</evidence>
<keyword evidence="3" id="KW-0238">DNA-binding</keyword>
<evidence type="ECO:0000256" key="2">
    <source>
        <dbReference type="ARBA" id="ARBA00023015"/>
    </source>
</evidence>
<evidence type="ECO:0000313" key="7">
    <source>
        <dbReference type="Proteomes" id="UP000431451"/>
    </source>
</evidence>
<dbReference type="Pfam" id="PF03965">
    <property type="entry name" value="Penicillinase_R"/>
    <property type="match status" value="1"/>
</dbReference>
<dbReference type="SUPFAM" id="SSF46785">
    <property type="entry name" value="Winged helix' DNA-binding domain"/>
    <property type="match status" value="1"/>
</dbReference>
<dbReference type="PIRSF" id="PIRSF019455">
    <property type="entry name" value="CopR_AtkY"/>
    <property type="match status" value="1"/>
</dbReference>
<evidence type="ECO:0000256" key="1">
    <source>
        <dbReference type="ARBA" id="ARBA00011046"/>
    </source>
</evidence>
<dbReference type="InterPro" id="IPR005650">
    <property type="entry name" value="BlaI_family"/>
</dbReference>
<dbReference type="InterPro" id="IPR036390">
    <property type="entry name" value="WH_DNA-bd_sf"/>
</dbReference>
<dbReference type="Gene3D" id="1.10.4040.10">
    <property type="entry name" value="Penicillinase repressor domain"/>
    <property type="match status" value="1"/>
</dbReference>
<dbReference type="EMBL" id="UWJD01000001">
    <property type="protein sequence ID" value="VCT82525.1"/>
    <property type="molecule type" value="Genomic_DNA"/>
</dbReference>
<dbReference type="EMBL" id="CAKJVE010000004">
    <property type="protein sequence ID" value="CAG9703142.1"/>
    <property type="molecule type" value="Genomic_DNA"/>
</dbReference>
<dbReference type="InterPro" id="IPR036388">
    <property type="entry name" value="WH-like_DNA-bd_sf"/>
</dbReference>
<gene>
    <name evidence="6" type="primary">mecI</name>
    <name evidence="5" type="ORF">CNEO_40376</name>
    <name evidence="6" type="ORF">CNEONATNEC25_00068</name>
</gene>
<reference evidence="5" key="2">
    <citation type="submission" date="2021-10" db="EMBL/GenBank/DDBJ databases">
        <authorList>
            <person name="Mesa V."/>
        </authorList>
    </citation>
    <scope>NUCLEOTIDE SEQUENCE</scope>
    <source>
        <strain evidence="5">CC3_PB</strain>
    </source>
</reference>
<comment type="similarity">
    <text evidence="1">Belongs to the BlaI transcriptional regulatory family.</text>
</comment>
<dbReference type="RefSeq" id="WP_159115428.1">
    <property type="nucleotide sequence ID" value="NZ_CAKJVE010000004.1"/>
</dbReference>
<sequence>MEKEYSISESEWEVMKVLWKNPNRTMSFIVEQLEGRGWSYSTIKTLVKRLTDKEFVVADKSQGKNFLYKCAVKEQECKINETKNFLAKVFDNSLSMFVSTLVKESNLSKKEKEELMNIINKMEEDD</sequence>